<evidence type="ECO:0000313" key="2">
    <source>
        <dbReference type="Proteomes" id="UP000192411"/>
    </source>
</evidence>
<dbReference type="EMBL" id="MVIM01000008">
    <property type="protein sequence ID" value="ORB64355.1"/>
    <property type="molecule type" value="Genomic_DNA"/>
</dbReference>
<dbReference type="OrthoDB" id="5181611at2"/>
<dbReference type="Proteomes" id="UP000192411">
    <property type="component" value="Unassembled WGS sequence"/>
</dbReference>
<dbReference type="RefSeq" id="WP_083126778.1">
    <property type="nucleotide sequence ID" value="NZ_MVIM01000008.1"/>
</dbReference>
<organism evidence="1 2">
    <name type="scientific">Mycolicibacterium tusciae</name>
    <dbReference type="NCBI Taxonomy" id="75922"/>
    <lineage>
        <taxon>Bacteria</taxon>
        <taxon>Bacillati</taxon>
        <taxon>Actinomycetota</taxon>
        <taxon>Actinomycetes</taxon>
        <taxon>Mycobacteriales</taxon>
        <taxon>Mycobacteriaceae</taxon>
        <taxon>Mycolicibacterium</taxon>
    </lineage>
</organism>
<protein>
    <recommendedName>
        <fullName evidence="3">Cullin, a subunit of E3 ubiquitin ligase</fullName>
    </recommendedName>
</protein>
<evidence type="ECO:0000313" key="1">
    <source>
        <dbReference type="EMBL" id="ORB64355.1"/>
    </source>
</evidence>
<proteinExistence type="predicted"/>
<sequence>MGELPFIGSEAVATGRLTPYALRSRFASMHPDVYMPKDAEVTAVIRAKAAWLWSRRRAVIAGQSAAALHGAKWVDARAPAQLIYDNRHPPRGIRTWADRFDDDEVQLLNGMFVTTPARTALDLACRYDVDSAVAKIDALARATKLKLPDVELLVDRYRGRHGLKNARIALDLVDAGAESPRETWLRLLLIRAGFPRPQTQVPVYNEYGVLVAMLDLGWEDVKVGADYEGAHHWNSRTQIDHDIRRFEDISESGWIDIRVTRRDTEAGVIRRIAAARARRL</sequence>
<accession>A0A1X0JP62</accession>
<name>A0A1X0JP62_9MYCO</name>
<dbReference type="STRING" id="75922.BST47_17450"/>
<comment type="caution">
    <text evidence="1">The sequence shown here is derived from an EMBL/GenBank/DDBJ whole genome shotgun (WGS) entry which is preliminary data.</text>
</comment>
<evidence type="ECO:0008006" key="3">
    <source>
        <dbReference type="Google" id="ProtNLM"/>
    </source>
</evidence>
<gene>
    <name evidence="1" type="ORF">BST47_17450</name>
</gene>
<keyword evidence="2" id="KW-1185">Reference proteome</keyword>
<dbReference type="AlphaFoldDB" id="A0A1X0JP62"/>
<reference evidence="1 2" key="1">
    <citation type="submission" date="2017-02" db="EMBL/GenBank/DDBJ databases">
        <title>The new phylogeny of genus Mycobacterium.</title>
        <authorList>
            <person name="Tortoli E."/>
            <person name="Trovato A."/>
            <person name="Cirillo D.M."/>
        </authorList>
    </citation>
    <scope>NUCLEOTIDE SEQUENCE [LARGE SCALE GENOMIC DNA]</scope>
    <source>
        <strain evidence="1 2">DSM 44338</strain>
    </source>
</reference>